<dbReference type="PANTHER" id="PTHR38441:SF1">
    <property type="entry name" value="MEMBRANE PROTEIN"/>
    <property type="match status" value="1"/>
</dbReference>
<dbReference type="Proteomes" id="UP000319449">
    <property type="component" value="Unassembled WGS sequence"/>
</dbReference>
<evidence type="ECO:0000313" key="2">
    <source>
        <dbReference type="EMBL" id="TWJ19182.1"/>
    </source>
</evidence>
<reference evidence="2 3" key="1">
    <citation type="submission" date="2019-07" db="EMBL/GenBank/DDBJ databases">
        <title>Genomic Encyclopedia of Archaeal and Bacterial Type Strains, Phase II (KMG-II): from individual species to whole genera.</title>
        <authorList>
            <person name="Goeker M."/>
        </authorList>
    </citation>
    <scope>NUCLEOTIDE SEQUENCE [LARGE SCALE GENOMIC DNA]</scope>
    <source>
        <strain evidence="2 3">ATCC BAA-1139</strain>
    </source>
</reference>
<keyword evidence="1" id="KW-1133">Transmembrane helix</keyword>
<sequence length="107" mass="12428">MTKKQNDWAALAKMPKFVELHSKKKAFLLSLWCLGSIMFYLLPICAGYAPDFMKVKVFGRLNVCYFFCLIEFAMTWAIALYYTHKSNTYFDPLTREVLAEIARGEHA</sequence>
<gene>
    <name evidence="2" type="ORF">JN12_02129</name>
</gene>
<dbReference type="AlphaFoldDB" id="A0A562VN08"/>
<evidence type="ECO:0000313" key="3">
    <source>
        <dbReference type="Proteomes" id="UP000319449"/>
    </source>
</evidence>
<dbReference type="EMBL" id="VLLN01000011">
    <property type="protein sequence ID" value="TWJ19182.1"/>
    <property type="molecule type" value="Genomic_DNA"/>
</dbReference>
<feature type="transmembrane region" description="Helical" evidence="1">
    <location>
        <begin position="26"/>
        <end position="49"/>
    </location>
</feature>
<feature type="transmembrane region" description="Helical" evidence="1">
    <location>
        <begin position="61"/>
        <end position="82"/>
    </location>
</feature>
<dbReference type="InterPro" id="IPR007436">
    <property type="entry name" value="DUF485"/>
</dbReference>
<name>A0A562VN08_9BACT</name>
<proteinExistence type="predicted"/>
<accession>A0A562VN08</accession>
<dbReference type="RefSeq" id="WP_145022402.1">
    <property type="nucleotide sequence ID" value="NZ_VLLN01000011.1"/>
</dbReference>
<keyword evidence="1" id="KW-0472">Membrane</keyword>
<dbReference type="OrthoDB" id="5297034at2"/>
<keyword evidence="3" id="KW-1185">Reference proteome</keyword>
<comment type="caution">
    <text evidence="2">The sequence shown here is derived from an EMBL/GenBank/DDBJ whole genome shotgun (WGS) entry which is preliminary data.</text>
</comment>
<organism evidence="2 3">
    <name type="scientific">Geobacter argillaceus</name>
    <dbReference type="NCBI Taxonomy" id="345631"/>
    <lineage>
        <taxon>Bacteria</taxon>
        <taxon>Pseudomonadati</taxon>
        <taxon>Thermodesulfobacteriota</taxon>
        <taxon>Desulfuromonadia</taxon>
        <taxon>Geobacterales</taxon>
        <taxon>Geobacteraceae</taxon>
        <taxon>Geobacter</taxon>
    </lineage>
</organism>
<dbReference type="PANTHER" id="PTHR38441">
    <property type="entry name" value="INTEGRAL MEMBRANE PROTEIN-RELATED"/>
    <property type="match status" value="1"/>
</dbReference>
<dbReference type="Pfam" id="PF04341">
    <property type="entry name" value="DUF485"/>
    <property type="match status" value="1"/>
</dbReference>
<evidence type="ECO:0000256" key="1">
    <source>
        <dbReference type="SAM" id="Phobius"/>
    </source>
</evidence>
<protein>
    <submittedName>
        <fullName evidence="2">Uncharacterized membrane protein (DUF485 family)</fullName>
    </submittedName>
</protein>
<keyword evidence="1" id="KW-0812">Transmembrane</keyword>